<keyword evidence="2" id="KW-0812">Transmembrane</keyword>
<comment type="caution">
    <text evidence="3">The sequence shown here is derived from an EMBL/GenBank/DDBJ whole genome shotgun (WGS) entry which is preliminary data.</text>
</comment>
<feature type="region of interest" description="Disordered" evidence="1">
    <location>
        <begin position="26"/>
        <end position="55"/>
    </location>
</feature>
<dbReference type="Proteomes" id="UP001054821">
    <property type="component" value="Chromosome 5"/>
</dbReference>
<keyword evidence="2" id="KW-1133">Transmembrane helix</keyword>
<protein>
    <submittedName>
        <fullName evidence="3">Uncharacterized protein</fullName>
    </submittedName>
</protein>
<gene>
    <name evidence="3" type="ORF">L3X38_026433</name>
</gene>
<evidence type="ECO:0000256" key="1">
    <source>
        <dbReference type="SAM" id="MobiDB-lite"/>
    </source>
</evidence>
<reference evidence="3 4" key="1">
    <citation type="journal article" date="2022" name="G3 (Bethesda)">
        <title>Whole-genome sequence and methylome profiling of the almond [Prunus dulcis (Mill.) D.A. Webb] cultivar 'Nonpareil'.</title>
        <authorList>
            <person name="D'Amico-Willman K.M."/>
            <person name="Ouma W.Z."/>
            <person name="Meulia T."/>
            <person name="Sideli G.M."/>
            <person name="Gradziel T.M."/>
            <person name="Fresnedo-Ramirez J."/>
        </authorList>
    </citation>
    <scope>NUCLEOTIDE SEQUENCE [LARGE SCALE GENOMIC DNA]</scope>
    <source>
        <strain evidence="3">Clone GOH B32 T37-40</strain>
    </source>
</reference>
<evidence type="ECO:0000313" key="3">
    <source>
        <dbReference type="EMBL" id="KAI5327037.1"/>
    </source>
</evidence>
<name>A0AAD4YYG5_PRUDU</name>
<feature type="transmembrane region" description="Helical" evidence="2">
    <location>
        <begin position="185"/>
        <end position="207"/>
    </location>
</feature>
<keyword evidence="2" id="KW-0472">Membrane</keyword>
<accession>A0AAD4YYG5</accession>
<organism evidence="3 4">
    <name type="scientific">Prunus dulcis</name>
    <name type="common">Almond</name>
    <name type="synonym">Amygdalus dulcis</name>
    <dbReference type="NCBI Taxonomy" id="3755"/>
    <lineage>
        <taxon>Eukaryota</taxon>
        <taxon>Viridiplantae</taxon>
        <taxon>Streptophyta</taxon>
        <taxon>Embryophyta</taxon>
        <taxon>Tracheophyta</taxon>
        <taxon>Spermatophyta</taxon>
        <taxon>Magnoliopsida</taxon>
        <taxon>eudicotyledons</taxon>
        <taxon>Gunneridae</taxon>
        <taxon>Pentapetalae</taxon>
        <taxon>rosids</taxon>
        <taxon>fabids</taxon>
        <taxon>Rosales</taxon>
        <taxon>Rosaceae</taxon>
        <taxon>Amygdaloideae</taxon>
        <taxon>Amygdaleae</taxon>
        <taxon>Prunus</taxon>
    </lineage>
</organism>
<dbReference type="AlphaFoldDB" id="A0AAD4YYG5"/>
<dbReference type="EMBL" id="JAJFAZ020000005">
    <property type="protein sequence ID" value="KAI5327037.1"/>
    <property type="molecule type" value="Genomic_DNA"/>
</dbReference>
<evidence type="ECO:0000313" key="4">
    <source>
        <dbReference type="Proteomes" id="UP001054821"/>
    </source>
</evidence>
<proteinExistence type="predicted"/>
<evidence type="ECO:0000256" key="2">
    <source>
        <dbReference type="SAM" id="Phobius"/>
    </source>
</evidence>
<feature type="compositionally biased region" description="Polar residues" evidence="1">
    <location>
        <begin position="44"/>
        <end position="55"/>
    </location>
</feature>
<keyword evidence="4" id="KW-1185">Reference proteome</keyword>
<sequence>MTLFPIVDQTYAYVCREDVRQAVKMGSSAPTGAGLAVKSAPRSGPTSHPRQSHNSSTVAYIQIQSYVTGVELRARKLRETVSSSGRVALVSTKPQLALFLQVDPTNSSTPLDDSGVGTDFLTKEIIGHGTKIKGFYYMDDFSIGGANSVKHPHVALSMRQLAPRHYNNIVLPNERIAISVKQPALFSLVAMFLVITGMMLSSLLYTLSTAFLLGS</sequence>